<evidence type="ECO:0000313" key="3">
    <source>
        <dbReference type="Proteomes" id="UP000438120"/>
    </source>
</evidence>
<keyword evidence="3" id="KW-1185">Reference proteome</keyword>
<dbReference type="EMBL" id="VUMX01000011">
    <property type="protein sequence ID" value="MST87040.1"/>
    <property type="molecule type" value="Genomic_DNA"/>
</dbReference>
<dbReference type="AlphaFoldDB" id="A0A6A8ME35"/>
<reference evidence="2 3" key="1">
    <citation type="submission" date="2019-08" db="EMBL/GenBank/DDBJ databases">
        <title>In-depth cultivation of the pig gut microbiome towards novel bacterial diversity and tailored functional studies.</title>
        <authorList>
            <person name="Wylensek D."/>
            <person name="Hitch T.C.A."/>
            <person name="Clavel T."/>
        </authorList>
    </citation>
    <scope>NUCLEOTIDE SEQUENCE [LARGE SCALE GENOMIC DNA]</scope>
    <source>
        <strain evidence="2 3">Bifido-178-WT-2B</strain>
    </source>
</reference>
<accession>A0A6A8ME35</accession>
<dbReference type="OrthoDB" id="7056196at2"/>
<evidence type="ECO:0000259" key="1">
    <source>
        <dbReference type="Pfam" id="PF08792"/>
    </source>
</evidence>
<feature type="domain" description="Viral late gene transcription factor 3 zinc ribbon" evidence="1">
    <location>
        <begin position="1"/>
        <end position="31"/>
    </location>
</feature>
<proteinExistence type="predicted"/>
<dbReference type="Proteomes" id="UP000438120">
    <property type="component" value="Unassembled WGS sequence"/>
</dbReference>
<gene>
    <name evidence="2" type="ORF">FYJ62_05155</name>
</gene>
<evidence type="ECO:0000313" key="2">
    <source>
        <dbReference type="EMBL" id="MST87040.1"/>
    </source>
</evidence>
<name>A0A6A8ME35_9LACO</name>
<organism evidence="2 3">
    <name type="scientific">Lactobacillus porci</name>
    <dbReference type="NCBI Taxonomy" id="2012477"/>
    <lineage>
        <taxon>Bacteria</taxon>
        <taxon>Bacillati</taxon>
        <taxon>Bacillota</taxon>
        <taxon>Bacilli</taxon>
        <taxon>Lactobacillales</taxon>
        <taxon>Lactobacillaceae</taxon>
        <taxon>Lactobacillus</taxon>
    </lineage>
</organism>
<comment type="caution">
    <text evidence="2">The sequence shown here is derived from an EMBL/GenBank/DDBJ whole genome shotgun (WGS) entry which is preliminary data.</text>
</comment>
<dbReference type="InterPro" id="IPR014900">
    <property type="entry name" value="VLTF-3_Zn_ribbon"/>
</dbReference>
<protein>
    <recommendedName>
        <fullName evidence="1">Viral late gene transcription factor 3 zinc ribbon domain-containing protein</fullName>
    </recommendedName>
</protein>
<dbReference type="Pfam" id="PF08792">
    <property type="entry name" value="A2L_zn_ribbon"/>
    <property type="match status" value="1"/>
</dbReference>
<sequence length="250" mass="27959">MDKIKCAVCGGQKIRKESDLYVCQTCGIEYTLGQVQELYYQKNLKQEDLLAKAKECYRRKEYRKSCRLCQQLLASGAKEPEAQLYLALSQARLHFHSKSAREQLVSGTSAAIATKRQAGIGRSYFDFCSRALGEVLVLGLAYEEAAEKVFYAETSHLDSSSPITIAQAEKRLSKELMASWETCDQVARACVSGIEDFSEAGSGFWDLIAAMLDDLNINAKRGIASSERLQEERTFFAKLQKAPCLFEEIS</sequence>
<dbReference type="RefSeq" id="WP_154548413.1">
    <property type="nucleotide sequence ID" value="NZ_VUMX01000011.1"/>
</dbReference>